<reference evidence="1 2" key="1">
    <citation type="submission" date="2019-09" db="EMBL/GenBank/DDBJ databases">
        <title>Chitinophaga ginsengihumi sp. nov., isolated from soil of ginseng rhizosphere.</title>
        <authorList>
            <person name="Lee J."/>
        </authorList>
    </citation>
    <scope>NUCLEOTIDE SEQUENCE [LARGE SCALE GENOMIC DNA]</scope>
    <source>
        <strain evidence="1 2">BN140078</strain>
    </source>
</reference>
<comment type="caution">
    <text evidence="1">The sequence shown here is derived from an EMBL/GenBank/DDBJ whole genome shotgun (WGS) entry which is preliminary data.</text>
</comment>
<keyword evidence="2" id="KW-1185">Reference proteome</keyword>
<dbReference type="Proteomes" id="UP000324611">
    <property type="component" value="Unassembled WGS sequence"/>
</dbReference>
<reference evidence="1 2" key="2">
    <citation type="submission" date="2019-09" db="EMBL/GenBank/DDBJ databases">
        <authorList>
            <person name="Jin C."/>
        </authorList>
    </citation>
    <scope>NUCLEOTIDE SEQUENCE [LARGE SCALE GENOMIC DNA]</scope>
    <source>
        <strain evidence="1 2">BN140078</strain>
    </source>
</reference>
<dbReference type="EMBL" id="VUOC01000004">
    <property type="protein sequence ID" value="KAA2240316.1"/>
    <property type="molecule type" value="Genomic_DNA"/>
</dbReference>
<dbReference type="AlphaFoldDB" id="A0A5B2VPI5"/>
<sequence>MAKQTGILPLEGTIGNVTFYKTKAGYLARQKGGVDGRRIATDAAFQRTRENGSEFGRAGKASKLLRTAFRALLLTASDSYVASRLTAAMVKVIRADATNSRGQRNVIDGEAELLSGFEFNPTGRLGGTLYAPFTSAIDRATGALTVAIPPFIPINMLATPAGATNFRIVMAGAEVGFEAEEFVNGTAASEQLEINATSTAELSLAVNVTANSTSPLFVVVGIEFFQVVNGELYSLKNGAYNALAIVKVSGTAAVAEGTPPA</sequence>
<gene>
    <name evidence="1" type="ORF">F0L74_29585</name>
</gene>
<accession>A0A5B2VPI5</accession>
<proteinExistence type="predicted"/>
<dbReference type="RefSeq" id="WP_149841494.1">
    <property type="nucleotide sequence ID" value="NZ_VUOC01000004.1"/>
</dbReference>
<evidence type="ECO:0000313" key="2">
    <source>
        <dbReference type="Proteomes" id="UP000324611"/>
    </source>
</evidence>
<name>A0A5B2VPI5_9BACT</name>
<evidence type="ECO:0000313" key="1">
    <source>
        <dbReference type="EMBL" id="KAA2240316.1"/>
    </source>
</evidence>
<organism evidence="1 2">
    <name type="scientific">Chitinophaga agrisoli</name>
    <dbReference type="NCBI Taxonomy" id="2607653"/>
    <lineage>
        <taxon>Bacteria</taxon>
        <taxon>Pseudomonadati</taxon>
        <taxon>Bacteroidota</taxon>
        <taxon>Chitinophagia</taxon>
        <taxon>Chitinophagales</taxon>
        <taxon>Chitinophagaceae</taxon>
        <taxon>Chitinophaga</taxon>
    </lineage>
</organism>
<protein>
    <submittedName>
        <fullName evidence="1">Uncharacterized protein</fullName>
    </submittedName>
</protein>